<feature type="coiled-coil region" evidence="1">
    <location>
        <begin position="74"/>
        <end position="105"/>
    </location>
</feature>
<keyword evidence="3" id="KW-1185">Reference proteome</keyword>
<evidence type="ECO:0000313" key="3">
    <source>
        <dbReference type="Proteomes" id="UP000183253"/>
    </source>
</evidence>
<sequence>MAIITRAQLRKWFGKGKYPTAAQFSDAWDSFWHKDEDKIDISGVDGLAEQLNSKLSAADGQKLKETVEQTAGDLAQHKKESDEAIDQLREQLDNLRSVVENDCVQRTTRVTLQGGSPADLIGNK</sequence>
<gene>
    <name evidence="2" type="ORF">SAMN05444145_105250</name>
</gene>
<evidence type="ECO:0000313" key="2">
    <source>
        <dbReference type="EMBL" id="SEA70962.1"/>
    </source>
</evidence>
<reference evidence="2 3" key="1">
    <citation type="submission" date="2016-10" db="EMBL/GenBank/DDBJ databases">
        <authorList>
            <person name="de Groot N.N."/>
        </authorList>
    </citation>
    <scope>NUCLEOTIDE SEQUENCE [LARGE SCALE GENOMIC DNA]</scope>
    <source>
        <strain evidence="2 3">DSM 25383</strain>
    </source>
</reference>
<proteinExistence type="predicted"/>
<protein>
    <submittedName>
        <fullName evidence="2">Uncharacterized protein</fullName>
    </submittedName>
</protein>
<dbReference type="STRING" id="1033731.SAMN05444145_105250"/>
<keyword evidence="1" id="KW-0175">Coiled coil</keyword>
<organism evidence="2 3">
    <name type="scientific">Alistipes timonensis JC136</name>
    <dbReference type="NCBI Taxonomy" id="1033731"/>
    <lineage>
        <taxon>Bacteria</taxon>
        <taxon>Pseudomonadati</taxon>
        <taxon>Bacteroidota</taxon>
        <taxon>Bacteroidia</taxon>
        <taxon>Bacteroidales</taxon>
        <taxon>Rikenellaceae</taxon>
        <taxon>Alistipes</taxon>
    </lineage>
</organism>
<accession>A0A1H4DFA1</accession>
<evidence type="ECO:0000256" key="1">
    <source>
        <dbReference type="SAM" id="Coils"/>
    </source>
</evidence>
<dbReference type="Proteomes" id="UP000183253">
    <property type="component" value="Unassembled WGS sequence"/>
</dbReference>
<dbReference type="RefSeq" id="WP_010260786.1">
    <property type="nucleotide sequence ID" value="NZ_CAEG01000005.1"/>
</dbReference>
<dbReference type="AlphaFoldDB" id="A0A1H4DFA1"/>
<dbReference type="OrthoDB" id="1038579at2"/>
<name>A0A1H4DFA1_9BACT</name>
<dbReference type="EMBL" id="FNRI01000005">
    <property type="protein sequence ID" value="SEA70962.1"/>
    <property type="molecule type" value="Genomic_DNA"/>
</dbReference>